<keyword evidence="3" id="KW-1185">Reference proteome</keyword>
<evidence type="ECO:0000313" key="3">
    <source>
        <dbReference type="Proteomes" id="UP000807469"/>
    </source>
</evidence>
<sequence length="232" mass="24070">MFFSRRCFSVLATSLVATVAVAAPAFNPLIPVNLRIEGETKTIFEGVVLTRGHNVTTASGGTHPCNGLNLGANPHPGATCTSALADAGKKAGFTFDGTFQSEFDDFFITSIGGDTQTSTQFWGILNNFQFTPVGGCQQEVTSSDQVLFAFDAFSKTHFLKLSGPATTRAGHPTAFTVLDGMTGAPVAGASVHGETSAADGTVEVTFVAPGKKSLKASKSDSIRSNAVNVVVL</sequence>
<feature type="chain" id="PRO_5040289402" evidence="1">
    <location>
        <begin position="23"/>
        <end position="232"/>
    </location>
</feature>
<proteinExistence type="predicted"/>
<comment type="caution">
    <text evidence="2">The sequence shown here is derived from an EMBL/GenBank/DDBJ whole genome shotgun (WGS) entry which is preliminary data.</text>
</comment>
<dbReference type="OrthoDB" id="10007757at2759"/>
<dbReference type="Gene3D" id="2.170.130.30">
    <property type="match status" value="1"/>
</dbReference>
<protein>
    <submittedName>
        <fullName evidence="2">Uncharacterized protein</fullName>
    </submittedName>
</protein>
<keyword evidence="1" id="KW-0732">Signal</keyword>
<accession>A0A9P6CTQ0</accession>
<dbReference type="Proteomes" id="UP000807469">
    <property type="component" value="Unassembled WGS sequence"/>
</dbReference>
<gene>
    <name evidence="2" type="ORF">BDN70DRAFT_858214</name>
</gene>
<evidence type="ECO:0000256" key="1">
    <source>
        <dbReference type="SAM" id="SignalP"/>
    </source>
</evidence>
<reference evidence="2" key="1">
    <citation type="submission" date="2020-11" db="EMBL/GenBank/DDBJ databases">
        <authorList>
            <consortium name="DOE Joint Genome Institute"/>
            <person name="Ahrendt S."/>
            <person name="Riley R."/>
            <person name="Andreopoulos W."/>
            <person name="Labutti K."/>
            <person name="Pangilinan J."/>
            <person name="Ruiz-Duenas F.J."/>
            <person name="Barrasa J.M."/>
            <person name="Sanchez-Garcia M."/>
            <person name="Camarero S."/>
            <person name="Miyauchi S."/>
            <person name="Serrano A."/>
            <person name="Linde D."/>
            <person name="Babiker R."/>
            <person name="Drula E."/>
            <person name="Ayuso-Fernandez I."/>
            <person name="Pacheco R."/>
            <person name="Padilla G."/>
            <person name="Ferreira P."/>
            <person name="Barriuso J."/>
            <person name="Kellner H."/>
            <person name="Castanera R."/>
            <person name="Alfaro M."/>
            <person name="Ramirez L."/>
            <person name="Pisabarro A.G."/>
            <person name="Kuo A."/>
            <person name="Tritt A."/>
            <person name="Lipzen A."/>
            <person name="He G."/>
            <person name="Yan M."/>
            <person name="Ng V."/>
            <person name="Cullen D."/>
            <person name="Martin F."/>
            <person name="Rosso M.-N."/>
            <person name="Henrissat B."/>
            <person name="Hibbett D."/>
            <person name="Martinez A.T."/>
            <person name="Grigoriev I.V."/>
        </authorList>
    </citation>
    <scope>NUCLEOTIDE SEQUENCE</scope>
    <source>
        <strain evidence="2">CIRM-BRFM 674</strain>
    </source>
</reference>
<evidence type="ECO:0000313" key="2">
    <source>
        <dbReference type="EMBL" id="KAF9479631.1"/>
    </source>
</evidence>
<name>A0A9P6CTQ0_9AGAR</name>
<feature type="signal peptide" evidence="1">
    <location>
        <begin position="1"/>
        <end position="22"/>
    </location>
</feature>
<dbReference type="AlphaFoldDB" id="A0A9P6CTQ0"/>
<dbReference type="EMBL" id="MU155209">
    <property type="protein sequence ID" value="KAF9479631.1"/>
    <property type="molecule type" value="Genomic_DNA"/>
</dbReference>
<organism evidence="2 3">
    <name type="scientific">Pholiota conissans</name>
    <dbReference type="NCBI Taxonomy" id="109636"/>
    <lineage>
        <taxon>Eukaryota</taxon>
        <taxon>Fungi</taxon>
        <taxon>Dikarya</taxon>
        <taxon>Basidiomycota</taxon>
        <taxon>Agaricomycotina</taxon>
        <taxon>Agaricomycetes</taxon>
        <taxon>Agaricomycetidae</taxon>
        <taxon>Agaricales</taxon>
        <taxon>Agaricineae</taxon>
        <taxon>Strophariaceae</taxon>
        <taxon>Pholiota</taxon>
    </lineage>
</organism>